<dbReference type="EMBL" id="JAPFFM010000016">
    <property type="protein sequence ID" value="KAJ6702157.1"/>
    <property type="molecule type" value="Genomic_DNA"/>
</dbReference>
<sequence length="12" mass="1419">MLGILRQKEMTV</sequence>
<dbReference type="Proteomes" id="UP001151752">
    <property type="component" value="Chromosome 1"/>
</dbReference>
<name>A0A9Q0Q981_9ROSI</name>
<reference evidence="1" key="1">
    <citation type="submission" date="2022-11" db="EMBL/GenBank/DDBJ databases">
        <authorList>
            <person name="Hyden B.L."/>
            <person name="Feng K."/>
            <person name="Yates T."/>
            <person name="Jawdy S."/>
            <person name="Smart L.B."/>
            <person name="Muchero W."/>
        </authorList>
    </citation>
    <scope>NUCLEOTIDE SEQUENCE</scope>
    <source>
        <tissue evidence="1">Shoot tip</tissue>
    </source>
</reference>
<proteinExistence type="predicted"/>
<accession>A0A9Q0Q981</accession>
<evidence type="ECO:0000313" key="2">
    <source>
        <dbReference type="Proteomes" id="UP001151752"/>
    </source>
</evidence>
<comment type="caution">
    <text evidence="1">The sequence shown here is derived from an EMBL/GenBank/DDBJ whole genome shotgun (WGS) entry which is preliminary data.</text>
</comment>
<organism evidence="1 2">
    <name type="scientific">Salix koriyanagi</name>
    <dbReference type="NCBI Taxonomy" id="2511006"/>
    <lineage>
        <taxon>Eukaryota</taxon>
        <taxon>Viridiplantae</taxon>
        <taxon>Streptophyta</taxon>
        <taxon>Embryophyta</taxon>
        <taxon>Tracheophyta</taxon>
        <taxon>Spermatophyta</taxon>
        <taxon>Magnoliopsida</taxon>
        <taxon>eudicotyledons</taxon>
        <taxon>Gunneridae</taxon>
        <taxon>Pentapetalae</taxon>
        <taxon>rosids</taxon>
        <taxon>fabids</taxon>
        <taxon>Malpighiales</taxon>
        <taxon>Salicaceae</taxon>
        <taxon>Saliceae</taxon>
        <taxon>Salix</taxon>
    </lineage>
</organism>
<keyword evidence="2" id="KW-1185">Reference proteome</keyword>
<evidence type="ECO:0000313" key="1">
    <source>
        <dbReference type="EMBL" id="KAJ6702157.1"/>
    </source>
</evidence>
<feature type="non-terminal residue" evidence="1">
    <location>
        <position position="1"/>
    </location>
</feature>
<protein>
    <submittedName>
        <fullName evidence="1">Uncharacterized protein</fullName>
    </submittedName>
</protein>
<gene>
    <name evidence="1" type="ORF">OIU74_013334</name>
</gene>
<reference evidence="1" key="2">
    <citation type="journal article" date="2023" name="Int. J. Mol. Sci.">
        <title>De Novo Assembly and Annotation of 11 Diverse Shrub Willow (Salix) Genomes Reveals Novel Gene Organization in Sex-Linked Regions.</title>
        <authorList>
            <person name="Hyden B."/>
            <person name="Feng K."/>
            <person name="Yates T.B."/>
            <person name="Jawdy S."/>
            <person name="Cereghino C."/>
            <person name="Smart L.B."/>
            <person name="Muchero W."/>
        </authorList>
    </citation>
    <scope>NUCLEOTIDE SEQUENCE</scope>
    <source>
        <tissue evidence="1">Shoot tip</tissue>
    </source>
</reference>